<organism evidence="1 2">
    <name type="scientific">Paxillus rubicundulus Ve08.2h10</name>
    <dbReference type="NCBI Taxonomy" id="930991"/>
    <lineage>
        <taxon>Eukaryota</taxon>
        <taxon>Fungi</taxon>
        <taxon>Dikarya</taxon>
        <taxon>Basidiomycota</taxon>
        <taxon>Agaricomycotina</taxon>
        <taxon>Agaricomycetes</taxon>
        <taxon>Agaricomycetidae</taxon>
        <taxon>Boletales</taxon>
        <taxon>Paxilineae</taxon>
        <taxon>Paxillaceae</taxon>
        <taxon>Paxillus</taxon>
    </lineage>
</organism>
<name>A0A0D0CHL9_9AGAM</name>
<accession>A0A0D0CHL9</accession>
<reference evidence="1 2" key="1">
    <citation type="submission" date="2014-04" db="EMBL/GenBank/DDBJ databases">
        <authorList>
            <consortium name="DOE Joint Genome Institute"/>
            <person name="Kuo A."/>
            <person name="Kohler A."/>
            <person name="Jargeat P."/>
            <person name="Nagy L.G."/>
            <person name="Floudas D."/>
            <person name="Copeland A."/>
            <person name="Barry K.W."/>
            <person name="Cichocki N."/>
            <person name="Veneault-Fourrey C."/>
            <person name="LaButti K."/>
            <person name="Lindquist E.A."/>
            <person name="Lipzen A."/>
            <person name="Lundell T."/>
            <person name="Morin E."/>
            <person name="Murat C."/>
            <person name="Sun H."/>
            <person name="Tunlid A."/>
            <person name="Henrissat B."/>
            <person name="Grigoriev I.V."/>
            <person name="Hibbett D.S."/>
            <person name="Martin F."/>
            <person name="Nordberg H.P."/>
            <person name="Cantor M.N."/>
            <person name="Hua S.X."/>
        </authorList>
    </citation>
    <scope>NUCLEOTIDE SEQUENCE [LARGE SCALE GENOMIC DNA]</scope>
    <source>
        <strain evidence="1 2">Ve08.2h10</strain>
    </source>
</reference>
<dbReference type="HOGENOM" id="CLU_019279_2_4_1"/>
<feature type="non-terminal residue" evidence="1">
    <location>
        <position position="1"/>
    </location>
</feature>
<evidence type="ECO:0000313" key="1">
    <source>
        <dbReference type="EMBL" id="KIK74713.1"/>
    </source>
</evidence>
<dbReference type="OrthoDB" id="2602787at2759"/>
<dbReference type="EMBL" id="KN828624">
    <property type="protein sequence ID" value="KIK74713.1"/>
    <property type="molecule type" value="Genomic_DNA"/>
</dbReference>
<dbReference type="SUPFAM" id="SSF56112">
    <property type="entry name" value="Protein kinase-like (PK-like)"/>
    <property type="match status" value="1"/>
</dbReference>
<gene>
    <name evidence="1" type="ORF">PAXRUDRAFT_112128</name>
</gene>
<dbReference type="InterPro" id="IPR011009">
    <property type="entry name" value="Kinase-like_dom_sf"/>
</dbReference>
<keyword evidence="2" id="KW-1185">Reference proteome</keyword>
<dbReference type="InParanoid" id="A0A0D0CHL9"/>
<feature type="non-terminal residue" evidence="1">
    <location>
        <position position="76"/>
    </location>
</feature>
<dbReference type="STRING" id="930991.A0A0D0CHL9"/>
<proteinExistence type="predicted"/>
<dbReference type="AlphaFoldDB" id="A0A0D0CHL9"/>
<dbReference type="InterPro" id="IPR050235">
    <property type="entry name" value="CK1_Ser-Thr_kinase"/>
</dbReference>
<evidence type="ECO:0008006" key="3">
    <source>
        <dbReference type="Google" id="ProtNLM"/>
    </source>
</evidence>
<evidence type="ECO:0000313" key="2">
    <source>
        <dbReference type="Proteomes" id="UP000054538"/>
    </source>
</evidence>
<sequence length="76" mass="8603">DSTYAMIIYLTHGSLPWIDTNITSNSDILQSKESISVAQLCDTLPSPFTTFLSYVRDLSFTQKPDYNYVLNLFCAL</sequence>
<protein>
    <recommendedName>
        <fullName evidence="3">Non-specific serine/threonine protein kinase</fullName>
    </recommendedName>
</protein>
<dbReference type="PANTHER" id="PTHR11909">
    <property type="entry name" value="CASEIN KINASE-RELATED"/>
    <property type="match status" value="1"/>
</dbReference>
<dbReference type="Gene3D" id="1.10.510.10">
    <property type="entry name" value="Transferase(Phosphotransferase) domain 1"/>
    <property type="match status" value="1"/>
</dbReference>
<reference evidence="2" key="2">
    <citation type="submission" date="2015-01" db="EMBL/GenBank/DDBJ databases">
        <title>Evolutionary Origins and Diversification of the Mycorrhizal Mutualists.</title>
        <authorList>
            <consortium name="DOE Joint Genome Institute"/>
            <consortium name="Mycorrhizal Genomics Consortium"/>
            <person name="Kohler A."/>
            <person name="Kuo A."/>
            <person name="Nagy L.G."/>
            <person name="Floudas D."/>
            <person name="Copeland A."/>
            <person name="Barry K.W."/>
            <person name="Cichocki N."/>
            <person name="Veneault-Fourrey C."/>
            <person name="LaButti K."/>
            <person name="Lindquist E.A."/>
            <person name="Lipzen A."/>
            <person name="Lundell T."/>
            <person name="Morin E."/>
            <person name="Murat C."/>
            <person name="Riley R."/>
            <person name="Ohm R."/>
            <person name="Sun H."/>
            <person name="Tunlid A."/>
            <person name="Henrissat B."/>
            <person name="Grigoriev I.V."/>
            <person name="Hibbett D.S."/>
            <person name="Martin F."/>
        </authorList>
    </citation>
    <scope>NUCLEOTIDE SEQUENCE [LARGE SCALE GENOMIC DNA]</scope>
    <source>
        <strain evidence="2">Ve08.2h10</strain>
    </source>
</reference>
<dbReference type="Proteomes" id="UP000054538">
    <property type="component" value="Unassembled WGS sequence"/>
</dbReference>